<dbReference type="Gene3D" id="3.60.21.10">
    <property type="match status" value="1"/>
</dbReference>
<name>A0ABV1APT1_9FIRM</name>
<evidence type="ECO:0000313" key="3">
    <source>
        <dbReference type="Proteomes" id="UP001446032"/>
    </source>
</evidence>
<dbReference type="SUPFAM" id="SSF56300">
    <property type="entry name" value="Metallo-dependent phosphatases"/>
    <property type="match status" value="1"/>
</dbReference>
<dbReference type="Proteomes" id="UP001446032">
    <property type="component" value="Unassembled WGS sequence"/>
</dbReference>
<dbReference type="InterPro" id="IPR004843">
    <property type="entry name" value="Calcineurin-like_PHP"/>
</dbReference>
<dbReference type="Pfam" id="PF00149">
    <property type="entry name" value="Metallophos"/>
    <property type="match status" value="1"/>
</dbReference>
<dbReference type="EMBL" id="JBBMEI010000061">
    <property type="protein sequence ID" value="MEQ2359623.1"/>
    <property type="molecule type" value="Genomic_DNA"/>
</dbReference>
<organism evidence="2 3">
    <name type="scientific">Blautia intestinihominis</name>
    <dbReference type="NCBI Taxonomy" id="3133152"/>
    <lineage>
        <taxon>Bacteria</taxon>
        <taxon>Bacillati</taxon>
        <taxon>Bacillota</taxon>
        <taxon>Clostridia</taxon>
        <taxon>Lachnospirales</taxon>
        <taxon>Lachnospiraceae</taxon>
        <taxon>Blautia</taxon>
    </lineage>
</organism>
<evidence type="ECO:0000259" key="1">
    <source>
        <dbReference type="Pfam" id="PF00149"/>
    </source>
</evidence>
<dbReference type="RefSeq" id="WP_118699551.1">
    <property type="nucleotide sequence ID" value="NZ_JBBMEI010000061.1"/>
</dbReference>
<feature type="domain" description="Calcineurin-like phosphoesterase" evidence="1">
    <location>
        <begin position="3"/>
        <end position="118"/>
    </location>
</feature>
<evidence type="ECO:0000313" key="2">
    <source>
        <dbReference type="EMBL" id="MEQ2359623.1"/>
    </source>
</evidence>
<dbReference type="InterPro" id="IPR029052">
    <property type="entry name" value="Metallo-depent_PP-like"/>
</dbReference>
<sequence length="197" mass="23182">MRRIWVTSDLHIGHNKEFVYKERGFQSIEEHDSALLSNWNELVSPDDVVYVLGDVMLKKDLEDEEFSYALNILKQLNGELIIFRGNHDSESKLKKYETCENVIKAGEAACYLKYPAVKGYQFYLSHYPTLVAHERLKPVRTALINLYGHTHQKEHFYKEHPYMYCVCLDAHEMKPVLLDDIIEEVKDKRIAYEENIL</sequence>
<comment type="caution">
    <text evidence="2">The sequence shown here is derived from an EMBL/GenBank/DDBJ whole genome shotgun (WGS) entry which is preliminary data.</text>
</comment>
<gene>
    <name evidence="2" type="ORF">WMO75_15080</name>
</gene>
<proteinExistence type="predicted"/>
<accession>A0ABV1APT1</accession>
<keyword evidence="3" id="KW-1185">Reference proteome</keyword>
<protein>
    <submittedName>
        <fullName evidence="2">Metallophosphoesterase</fullName>
    </submittedName>
</protein>
<reference evidence="2 3" key="1">
    <citation type="submission" date="2024-03" db="EMBL/GenBank/DDBJ databases">
        <title>Human intestinal bacterial collection.</title>
        <authorList>
            <person name="Pauvert C."/>
            <person name="Hitch T.C.A."/>
            <person name="Clavel T."/>
        </authorList>
    </citation>
    <scope>NUCLEOTIDE SEQUENCE [LARGE SCALE GENOMIC DNA]</scope>
    <source>
        <strain evidence="2 3">CLA-AA-H95</strain>
    </source>
</reference>